<dbReference type="AlphaFoldDB" id="A0A2A6CXR9"/>
<accession>A0A8R1V158</accession>
<organism evidence="1 2">
    <name type="scientific">Pristionchus pacificus</name>
    <name type="common">Parasitic nematode worm</name>
    <dbReference type="NCBI Taxonomy" id="54126"/>
    <lineage>
        <taxon>Eukaryota</taxon>
        <taxon>Metazoa</taxon>
        <taxon>Ecdysozoa</taxon>
        <taxon>Nematoda</taxon>
        <taxon>Chromadorea</taxon>
        <taxon>Rhabditida</taxon>
        <taxon>Rhabditina</taxon>
        <taxon>Diplogasteromorpha</taxon>
        <taxon>Diplogasteroidea</taxon>
        <taxon>Neodiplogasteridae</taxon>
        <taxon>Pristionchus</taxon>
    </lineage>
</organism>
<reference evidence="1" key="2">
    <citation type="submission" date="2022-06" db="UniProtKB">
        <authorList>
            <consortium name="EnsemblMetazoa"/>
        </authorList>
    </citation>
    <scope>IDENTIFICATION</scope>
    <source>
        <strain evidence="1">PS312</strain>
    </source>
</reference>
<evidence type="ECO:0000313" key="2">
    <source>
        <dbReference type="Proteomes" id="UP000005239"/>
    </source>
</evidence>
<sequence length="97" mass="11776">MEIFQRLESYLGNKEQEKELRMDTQSNFGSMIECDLTHFVVRRREIVCEMERVALLFFRNDVRISIRVLMLFTLRRRVRLSTSPTLSRYFECKFSEV</sequence>
<proteinExistence type="predicted"/>
<reference evidence="2" key="1">
    <citation type="journal article" date="2008" name="Nat. Genet.">
        <title>The Pristionchus pacificus genome provides a unique perspective on nematode lifestyle and parasitism.</title>
        <authorList>
            <person name="Dieterich C."/>
            <person name="Clifton S.W."/>
            <person name="Schuster L.N."/>
            <person name="Chinwalla A."/>
            <person name="Delehaunty K."/>
            <person name="Dinkelacker I."/>
            <person name="Fulton L."/>
            <person name="Fulton R."/>
            <person name="Godfrey J."/>
            <person name="Minx P."/>
            <person name="Mitreva M."/>
            <person name="Roeseler W."/>
            <person name="Tian H."/>
            <person name="Witte H."/>
            <person name="Yang S.P."/>
            <person name="Wilson R.K."/>
            <person name="Sommer R.J."/>
        </authorList>
    </citation>
    <scope>NUCLEOTIDE SEQUENCE [LARGE SCALE GENOMIC DNA]</scope>
    <source>
        <strain evidence="2">PS312</strain>
    </source>
</reference>
<evidence type="ECO:0000313" key="1">
    <source>
        <dbReference type="EnsemblMetazoa" id="PPA44148.1"/>
    </source>
</evidence>
<dbReference type="EnsemblMetazoa" id="PPA44148.1">
    <property type="protein sequence ID" value="PPA44148.1"/>
    <property type="gene ID" value="WBGene00282517"/>
</dbReference>
<protein>
    <submittedName>
        <fullName evidence="1">Uncharacterized protein</fullName>
    </submittedName>
</protein>
<name>A0A2A6CXR9_PRIPA</name>
<accession>A0A2A6CXR9</accession>
<dbReference type="Proteomes" id="UP000005239">
    <property type="component" value="Unassembled WGS sequence"/>
</dbReference>
<keyword evidence="2" id="KW-1185">Reference proteome</keyword>
<gene>
    <name evidence="1" type="primary">WBGene00282517</name>
</gene>